<evidence type="ECO:0000256" key="4">
    <source>
        <dbReference type="ARBA" id="ARBA00023136"/>
    </source>
</evidence>
<evidence type="ECO:0000256" key="3">
    <source>
        <dbReference type="ARBA" id="ARBA00022989"/>
    </source>
</evidence>
<feature type="transmembrane region" description="Helical" evidence="5">
    <location>
        <begin position="58"/>
        <end position="77"/>
    </location>
</feature>
<dbReference type="GO" id="GO:0022857">
    <property type="term" value="F:transmembrane transporter activity"/>
    <property type="evidence" value="ECO:0007669"/>
    <property type="project" value="InterPro"/>
</dbReference>
<name>A0A6A5ZRV2_9PLEO</name>
<keyword evidence="4 5" id="KW-0472">Membrane</keyword>
<reference evidence="7" key="1">
    <citation type="journal article" date="2020" name="Stud. Mycol.">
        <title>101 Dothideomycetes genomes: a test case for predicting lifestyles and emergence of pathogens.</title>
        <authorList>
            <person name="Haridas S."/>
            <person name="Albert R."/>
            <person name="Binder M."/>
            <person name="Bloem J."/>
            <person name="Labutti K."/>
            <person name="Salamov A."/>
            <person name="Andreopoulos B."/>
            <person name="Baker S."/>
            <person name="Barry K."/>
            <person name="Bills G."/>
            <person name="Bluhm B."/>
            <person name="Cannon C."/>
            <person name="Castanera R."/>
            <person name="Culley D."/>
            <person name="Daum C."/>
            <person name="Ezra D."/>
            <person name="Gonzalez J."/>
            <person name="Henrissat B."/>
            <person name="Kuo A."/>
            <person name="Liang C."/>
            <person name="Lipzen A."/>
            <person name="Lutzoni F."/>
            <person name="Magnuson J."/>
            <person name="Mondo S."/>
            <person name="Nolan M."/>
            <person name="Ohm R."/>
            <person name="Pangilinan J."/>
            <person name="Park H.-J."/>
            <person name="Ramirez L."/>
            <person name="Alfaro M."/>
            <person name="Sun H."/>
            <person name="Tritt A."/>
            <person name="Yoshinaga Y."/>
            <person name="Zwiers L.-H."/>
            <person name="Turgeon B."/>
            <person name="Goodwin S."/>
            <person name="Spatafora J."/>
            <person name="Crous P."/>
            <person name="Grigoriev I."/>
        </authorList>
    </citation>
    <scope>NUCLEOTIDE SEQUENCE</scope>
    <source>
        <strain evidence="7">CBS 627.86</strain>
    </source>
</reference>
<evidence type="ECO:0000256" key="2">
    <source>
        <dbReference type="ARBA" id="ARBA00022692"/>
    </source>
</evidence>
<feature type="transmembrane region" description="Helical" evidence="5">
    <location>
        <begin position="472"/>
        <end position="490"/>
    </location>
</feature>
<proteinExistence type="predicted"/>
<evidence type="ECO:0000313" key="8">
    <source>
        <dbReference type="Proteomes" id="UP000799770"/>
    </source>
</evidence>
<sequence>MASHASLGRNEGKTEIEDISKISTPAVKFHATEKSPEDTKDGTAFTAFSRNQLRRLRLLLGLATITSPLTATIYFPLLPLLRDHFNTSAQAINLTLTLYIVFQAISPALFGPLSDTYGRRPFFLFTLSLYVVGNIGLALNKNSYAVLLVLRAVQSLGASAAYAISFGVVADVCVPSERGRMLGPISMALNLGACIGPVVGGAVAWTSGTYDWVFWALVIVGAALLLGVGLLLPETTRSLVGNGSDPSLYRWWQLSGLGLIRHRFRRTLEPADPVTNASGTQPANLHGSQSSVSLKDGLKTILVCFRLILYKDTCLSLWVHGSFYTVDYSFVAAVPDIFKDVYHYNELHVGLSYLPRGVGIIIGSYFTGKLMDYNYRCTARKFGWTVNKVAGDHLLRFPIECARSRGSYWMLIVSTTTMIGYGWAVERSVHPAVVLVLQFMQGSWGTYFYTTYSTLLVDSFPQSPSSAAAATSITRCAMAAAGIAILQPLLDAAGRGWYFTVLGLWSGILCAAAIATLRSKGMDWRKERHVASLST</sequence>
<evidence type="ECO:0000256" key="5">
    <source>
        <dbReference type="SAM" id="Phobius"/>
    </source>
</evidence>
<evidence type="ECO:0000256" key="1">
    <source>
        <dbReference type="ARBA" id="ARBA00004141"/>
    </source>
</evidence>
<dbReference type="Gene3D" id="1.20.1720.10">
    <property type="entry name" value="Multidrug resistance protein D"/>
    <property type="match status" value="1"/>
</dbReference>
<dbReference type="AlphaFoldDB" id="A0A6A5ZRV2"/>
<evidence type="ECO:0000313" key="7">
    <source>
        <dbReference type="EMBL" id="KAF2121587.1"/>
    </source>
</evidence>
<feature type="domain" description="Major facilitator superfamily (MFS) profile" evidence="6">
    <location>
        <begin position="56"/>
        <end position="535"/>
    </location>
</feature>
<dbReference type="SUPFAM" id="SSF103473">
    <property type="entry name" value="MFS general substrate transporter"/>
    <property type="match status" value="1"/>
</dbReference>
<gene>
    <name evidence="7" type="ORF">BDV96DRAFT_564610</name>
</gene>
<accession>A0A6A5ZRV2</accession>
<keyword evidence="8" id="KW-1185">Reference proteome</keyword>
<comment type="subcellular location">
    <subcellularLocation>
        <location evidence="1">Membrane</location>
        <topology evidence="1">Multi-pass membrane protein</topology>
    </subcellularLocation>
</comment>
<protein>
    <submittedName>
        <fullName evidence="7">Major facilitator superfamily domain-containing protein</fullName>
    </submittedName>
</protein>
<feature type="transmembrane region" description="Helical" evidence="5">
    <location>
        <begin position="122"/>
        <end position="139"/>
    </location>
</feature>
<feature type="transmembrane region" description="Helical" evidence="5">
    <location>
        <begin position="444"/>
        <end position="460"/>
    </location>
</feature>
<keyword evidence="2 5" id="KW-0812">Transmembrane</keyword>
<feature type="transmembrane region" description="Helical" evidence="5">
    <location>
        <begin position="182"/>
        <end position="206"/>
    </location>
</feature>
<keyword evidence="3 5" id="KW-1133">Transmembrane helix</keyword>
<dbReference type="InterPro" id="IPR011701">
    <property type="entry name" value="MFS"/>
</dbReference>
<dbReference type="InterPro" id="IPR036259">
    <property type="entry name" value="MFS_trans_sf"/>
</dbReference>
<dbReference type="PROSITE" id="PS50850">
    <property type="entry name" value="MFS"/>
    <property type="match status" value="1"/>
</dbReference>
<feature type="transmembrane region" description="Helical" evidence="5">
    <location>
        <begin position="89"/>
        <end position="110"/>
    </location>
</feature>
<dbReference type="Gene3D" id="1.20.1250.20">
    <property type="entry name" value="MFS general substrate transporter like domains"/>
    <property type="match status" value="1"/>
</dbReference>
<dbReference type="Pfam" id="PF07690">
    <property type="entry name" value="MFS_1"/>
    <property type="match status" value="1"/>
</dbReference>
<organism evidence="7 8">
    <name type="scientific">Lophiotrema nucula</name>
    <dbReference type="NCBI Taxonomy" id="690887"/>
    <lineage>
        <taxon>Eukaryota</taxon>
        <taxon>Fungi</taxon>
        <taxon>Dikarya</taxon>
        <taxon>Ascomycota</taxon>
        <taxon>Pezizomycotina</taxon>
        <taxon>Dothideomycetes</taxon>
        <taxon>Pleosporomycetidae</taxon>
        <taxon>Pleosporales</taxon>
        <taxon>Lophiotremataceae</taxon>
        <taxon>Lophiotrema</taxon>
    </lineage>
</organism>
<dbReference type="OrthoDB" id="2441642at2759"/>
<dbReference type="InterPro" id="IPR020846">
    <property type="entry name" value="MFS_dom"/>
</dbReference>
<dbReference type="PANTHER" id="PTHR23502">
    <property type="entry name" value="MAJOR FACILITATOR SUPERFAMILY"/>
    <property type="match status" value="1"/>
</dbReference>
<feature type="transmembrane region" description="Helical" evidence="5">
    <location>
        <begin position="145"/>
        <end position="170"/>
    </location>
</feature>
<feature type="transmembrane region" description="Helical" evidence="5">
    <location>
        <begin position="212"/>
        <end position="232"/>
    </location>
</feature>
<dbReference type="EMBL" id="ML977312">
    <property type="protein sequence ID" value="KAF2121587.1"/>
    <property type="molecule type" value="Genomic_DNA"/>
</dbReference>
<feature type="transmembrane region" description="Helical" evidence="5">
    <location>
        <begin position="406"/>
        <end position="424"/>
    </location>
</feature>
<dbReference type="Proteomes" id="UP000799770">
    <property type="component" value="Unassembled WGS sequence"/>
</dbReference>
<dbReference type="PANTHER" id="PTHR23502:SF151">
    <property type="entry name" value="MAJOR FACILITATOR SUPERFAMILY (MFS) PROFILE DOMAIN-CONTAINING PROTEIN"/>
    <property type="match status" value="1"/>
</dbReference>
<feature type="transmembrane region" description="Helical" evidence="5">
    <location>
        <begin position="496"/>
        <end position="517"/>
    </location>
</feature>
<dbReference type="GO" id="GO:0005886">
    <property type="term" value="C:plasma membrane"/>
    <property type="evidence" value="ECO:0007669"/>
    <property type="project" value="TreeGrafter"/>
</dbReference>
<evidence type="ECO:0000259" key="6">
    <source>
        <dbReference type="PROSITE" id="PS50850"/>
    </source>
</evidence>